<evidence type="ECO:0000256" key="1">
    <source>
        <dbReference type="SAM" id="Phobius"/>
    </source>
</evidence>
<dbReference type="AlphaFoldDB" id="A0A835IBG9"/>
<keyword evidence="1" id="KW-0472">Membrane</keyword>
<evidence type="ECO:0000313" key="3">
    <source>
        <dbReference type="Proteomes" id="UP000631114"/>
    </source>
</evidence>
<gene>
    <name evidence="2" type="ORF">IFM89_008335</name>
</gene>
<feature type="transmembrane region" description="Helical" evidence="1">
    <location>
        <begin position="26"/>
        <end position="46"/>
    </location>
</feature>
<evidence type="ECO:0000313" key="2">
    <source>
        <dbReference type="EMBL" id="KAF9613488.1"/>
    </source>
</evidence>
<name>A0A835IBG9_9MAGN</name>
<keyword evidence="1" id="KW-0812">Transmembrane</keyword>
<dbReference type="EMBL" id="JADFTS010000003">
    <property type="protein sequence ID" value="KAF9613488.1"/>
    <property type="molecule type" value="Genomic_DNA"/>
</dbReference>
<protein>
    <submittedName>
        <fullName evidence="2">Uncharacterized protein</fullName>
    </submittedName>
</protein>
<sequence>MQEGQFPRQGLQFTKSVGKKDVMHKIFCLVLMMLLVIGVDILSVSLGGEKSDDYSIDLIAIGWENGKPKLAMAVGGSDNGMVVATVMTW</sequence>
<proteinExistence type="predicted"/>
<dbReference type="Proteomes" id="UP000631114">
    <property type="component" value="Unassembled WGS sequence"/>
</dbReference>
<keyword evidence="1" id="KW-1133">Transmembrane helix</keyword>
<keyword evidence="3" id="KW-1185">Reference proteome</keyword>
<comment type="caution">
    <text evidence="2">The sequence shown here is derived from an EMBL/GenBank/DDBJ whole genome shotgun (WGS) entry which is preliminary data.</text>
</comment>
<accession>A0A835IBG9</accession>
<organism evidence="2 3">
    <name type="scientific">Coptis chinensis</name>
    <dbReference type="NCBI Taxonomy" id="261450"/>
    <lineage>
        <taxon>Eukaryota</taxon>
        <taxon>Viridiplantae</taxon>
        <taxon>Streptophyta</taxon>
        <taxon>Embryophyta</taxon>
        <taxon>Tracheophyta</taxon>
        <taxon>Spermatophyta</taxon>
        <taxon>Magnoliopsida</taxon>
        <taxon>Ranunculales</taxon>
        <taxon>Ranunculaceae</taxon>
        <taxon>Coptidoideae</taxon>
        <taxon>Coptis</taxon>
    </lineage>
</organism>
<reference evidence="2 3" key="1">
    <citation type="submission" date="2020-10" db="EMBL/GenBank/DDBJ databases">
        <title>The Coptis chinensis genome and diversification of protoberbering-type alkaloids.</title>
        <authorList>
            <person name="Wang B."/>
            <person name="Shu S."/>
            <person name="Song C."/>
            <person name="Liu Y."/>
        </authorList>
    </citation>
    <scope>NUCLEOTIDE SEQUENCE [LARGE SCALE GENOMIC DNA]</scope>
    <source>
        <strain evidence="2">HL-2020</strain>
        <tissue evidence="2">Leaf</tissue>
    </source>
</reference>